<evidence type="ECO:0000256" key="5">
    <source>
        <dbReference type="ARBA" id="ARBA00022837"/>
    </source>
</evidence>
<dbReference type="GO" id="GO:0005509">
    <property type="term" value="F:calcium ion binding"/>
    <property type="evidence" value="ECO:0007669"/>
    <property type="project" value="InterPro"/>
</dbReference>
<dbReference type="PANTHER" id="PTHR24349">
    <property type="entry name" value="SERINE/THREONINE-PROTEIN KINASE"/>
    <property type="match status" value="1"/>
</dbReference>
<dbReference type="PROSITE" id="PS50222">
    <property type="entry name" value="EF_HAND_2"/>
    <property type="match status" value="1"/>
</dbReference>
<dbReference type="InterPro" id="IPR011992">
    <property type="entry name" value="EF-hand-dom_pair"/>
</dbReference>
<feature type="domain" description="EF-hand" evidence="7">
    <location>
        <begin position="183"/>
        <end position="210"/>
    </location>
</feature>
<gene>
    <name evidence="8" type="ORF">C4D60_Mb05t02510</name>
</gene>
<dbReference type="AlphaFoldDB" id="A0A4S8JT69"/>
<evidence type="ECO:0000259" key="7">
    <source>
        <dbReference type="PROSITE" id="PS50222"/>
    </source>
</evidence>
<evidence type="ECO:0000256" key="2">
    <source>
        <dbReference type="ARBA" id="ARBA00022679"/>
    </source>
</evidence>
<dbReference type="Proteomes" id="UP000317650">
    <property type="component" value="Chromosome 5"/>
</dbReference>
<evidence type="ECO:0000256" key="1">
    <source>
        <dbReference type="ARBA" id="ARBA00022527"/>
    </source>
</evidence>
<dbReference type="Gene3D" id="1.10.238.10">
    <property type="entry name" value="EF-hand"/>
    <property type="match status" value="3"/>
</dbReference>
<evidence type="ECO:0000313" key="9">
    <source>
        <dbReference type="Proteomes" id="UP000317650"/>
    </source>
</evidence>
<keyword evidence="4" id="KW-0418">Kinase</keyword>
<protein>
    <recommendedName>
        <fullName evidence="7">EF-hand domain-containing protein</fullName>
    </recommendedName>
</protein>
<comment type="caution">
    <text evidence="8">The sequence shown here is derived from an EMBL/GenBank/DDBJ whole genome shotgun (WGS) entry which is preliminary data.</text>
</comment>
<evidence type="ECO:0000256" key="3">
    <source>
        <dbReference type="ARBA" id="ARBA00022741"/>
    </source>
</evidence>
<dbReference type="GO" id="GO:0004674">
    <property type="term" value="F:protein serine/threonine kinase activity"/>
    <property type="evidence" value="ECO:0007669"/>
    <property type="project" value="UniProtKB-KW"/>
</dbReference>
<dbReference type="InterPro" id="IPR018247">
    <property type="entry name" value="EF_Hand_1_Ca_BS"/>
</dbReference>
<name>A0A4S8JT69_MUSBA</name>
<dbReference type="EMBL" id="PYDT01000003">
    <property type="protein sequence ID" value="THU65329.1"/>
    <property type="molecule type" value="Genomic_DNA"/>
</dbReference>
<reference evidence="8 9" key="1">
    <citation type="journal article" date="2019" name="Nat. Plants">
        <title>Genome sequencing of Musa balbisiana reveals subgenome evolution and function divergence in polyploid bananas.</title>
        <authorList>
            <person name="Yao X."/>
        </authorList>
    </citation>
    <scope>NUCLEOTIDE SEQUENCE [LARGE SCALE GENOMIC DNA]</scope>
    <source>
        <strain evidence="9">cv. DH-PKW</strain>
        <tissue evidence="8">Leaves</tissue>
    </source>
</reference>
<sequence length="232" mass="27185">MIWSRGRCLECWSDHLYSSFWAGYYLSMIFSTNMCLNLHHTRKPSKVYLKRFYTANLTFSQIHGPAFRMVPKILDPKKRLTSPEVLCKLYFNLDVFAVIDGVAPDKPLDYAVLYRLRQFSAMNKLKNMVIRVIAEHLSEDEIAGLKEIQQWADKHLKNSRLDWKGLVLLSRSQKFYALMQAVAFSYLDKDGSDYITHDELQQACEEFGIKDVKLEDMIREVDQDNEVAKRVR</sequence>
<dbReference type="GO" id="GO:0005524">
    <property type="term" value="F:ATP binding"/>
    <property type="evidence" value="ECO:0007669"/>
    <property type="project" value="UniProtKB-KW"/>
</dbReference>
<accession>A0A4S8JT69</accession>
<dbReference type="Pfam" id="PF13405">
    <property type="entry name" value="EF-hand_6"/>
    <property type="match status" value="1"/>
</dbReference>
<proteinExistence type="predicted"/>
<keyword evidence="1" id="KW-0723">Serine/threonine-protein kinase</keyword>
<keyword evidence="6" id="KW-0067">ATP-binding</keyword>
<keyword evidence="3" id="KW-0547">Nucleotide-binding</keyword>
<dbReference type="CDD" id="cd00051">
    <property type="entry name" value="EFh"/>
    <property type="match status" value="1"/>
</dbReference>
<dbReference type="SUPFAM" id="SSF47473">
    <property type="entry name" value="EF-hand"/>
    <property type="match status" value="1"/>
</dbReference>
<dbReference type="STRING" id="52838.A0A4S8JT69"/>
<dbReference type="InterPro" id="IPR002048">
    <property type="entry name" value="EF_hand_dom"/>
</dbReference>
<organism evidence="8 9">
    <name type="scientific">Musa balbisiana</name>
    <name type="common">Banana</name>
    <dbReference type="NCBI Taxonomy" id="52838"/>
    <lineage>
        <taxon>Eukaryota</taxon>
        <taxon>Viridiplantae</taxon>
        <taxon>Streptophyta</taxon>
        <taxon>Embryophyta</taxon>
        <taxon>Tracheophyta</taxon>
        <taxon>Spermatophyta</taxon>
        <taxon>Magnoliopsida</taxon>
        <taxon>Liliopsida</taxon>
        <taxon>Zingiberales</taxon>
        <taxon>Musaceae</taxon>
        <taxon>Musa</taxon>
    </lineage>
</organism>
<evidence type="ECO:0000313" key="8">
    <source>
        <dbReference type="EMBL" id="THU65329.1"/>
    </source>
</evidence>
<evidence type="ECO:0000256" key="6">
    <source>
        <dbReference type="ARBA" id="ARBA00022840"/>
    </source>
</evidence>
<keyword evidence="2" id="KW-0808">Transferase</keyword>
<evidence type="ECO:0000256" key="4">
    <source>
        <dbReference type="ARBA" id="ARBA00022777"/>
    </source>
</evidence>
<dbReference type="PROSITE" id="PS00018">
    <property type="entry name" value="EF_HAND_1"/>
    <property type="match status" value="1"/>
</dbReference>
<dbReference type="InterPro" id="IPR050205">
    <property type="entry name" value="CDPK_Ser/Thr_kinases"/>
</dbReference>
<keyword evidence="5" id="KW-0106">Calcium</keyword>
<keyword evidence="9" id="KW-1185">Reference proteome</keyword>